<keyword evidence="2" id="KW-0808">Transferase</keyword>
<comment type="subcellular location">
    <subcellularLocation>
        <location evidence="1">Cytoplasm</location>
    </subcellularLocation>
</comment>
<feature type="domain" description="PTS EIIA type-2" evidence="3">
    <location>
        <begin position="3"/>
        <end position="146"/>
    </location>
</feature>
<dbReference type="Pfam" id="PF00359">
    <property type="entry name" value="PTS_EIIA_2"/>
    <property type="match status" value="1"/>
</dbReference>
<dbReference type="InterPro" id="IPR002178">
    <property type="entry name" value="PTS_EIIA_type-2_dom"/>
</dbReference>
<dbReference type="GO" id="GO:0030295">
    <property type="term" value="F:protein kinase activator activity"/>
    <property type="evidence" value="ECO:0007669"/>
    <property type="project" value="TreeGrafter"/>
</dbReference>
<dbReference type="SUPFAM" id="SSF55804">
    <property type="entry name" value="Phoshotransferase/anion transport protein"/>
    <property type="match status" value="1"/>
</dbReference>
<dbReference type="PROSITE" id="PS51094">
    <property type="entry name" value="PTS_EIIA_TYPE_2"/>
    <property type="match status" value="1"/>
</dbReference>
<gene>
    <name evidence="4" type="primary">ptsN</name>
    <name evidence="4" type="ORF">DM194_11025</name>
</gene>
<dbReference type="NCBIfam" id="TIGR01419">
    <property type="entry name" value="nitro_reg_IIA"/>
    <property type="match status" value="1"/>
</dbReference>
<sequence>MLDLISPQAILPNLKASNKKQALQEMARKASELTGQHERAIFDVLLERERLGTTGVGHGIAIPHGKLSSLDRVHGVFARLERPIDFDAIDEQPVDLIFLLLAPEQAGADHLKALARVSRLLRDQSMCEKLRGAQSGDAMYALLTQHEPSPST</sequence>
<evidence type="ECO:0000256" key="2">
    <source>
        <dbReference type="ARBA" id="ARBA00022679"/>
    </source>
</evidence>
<dbReference type="InterPro" id="IPR016152">
    <property type="entry name" value="PTrfase/Anion_transptr"/>
</dbReference>
<name>A0A2U9S595_9PROT</name>
<dbReference type="OrthoDB" id="95460at2"/>
<protein>
    <submittedName>
        <fullName evidence="4">PTS IIA-like nitrogen-regulatory protein PtsN</fullName>
    </submittedName>
</protein>
<evidence type="ECO:0000313" key="4">
    <source>
        <dbReference type="EMBL" id="AWU94750.1"/>
    </source>
</evidence>
<dbReference type="PANTHER" id="PTHR47738">
    <property type="entry name" value="PTS SYSTEM FRUCTOSE-LIKE EIIA COMPONENT-RELATED"/>
    <property type="match status" value="1"/>
</dbReference>
<dbReference type="GO" id="GO:0009401">
    <property type="term" value="P:phosphoenolpyruvate-dependent sugar phosphotransferase system"/>
    <property type="evidence" value="ECO:0007669"/>
    <property type="project" value="InterPro"/>
</dbReference>
<dbReference type="Proteomes" id="UP000249605">
    <property type="component" value="Chromosome"/>
</dbReference>
<dbReference type="GO" id="GO:0008982">
    <property type="term" value="F:protein-N(PI)-phosphohistidine-sugar phosphotransferase activity"/>
    <property type="evidence" value="ECO:0007669"/>
    <property type="project" value="InterPro"/>
</dbReference>
<proteinExistence type="predicted"/>
<evidence type="ECO:0000256" key="1">
    <source>
        <dbReference type="ARBA" id="ARBA00004496"/>
    </source>
</evidence>
<dbReference type="RefSeq" id="WP_111067357.1">
    <property type="nucleotide sequence ID" value="NZ_CP029829.1"/>
</dbReference>
<accession>A0A2U9S595</accession>
<dbReference type="CDD" id="cd00211">
    <property type="entry name" value="PTS_IIA_fru"/>
    <property type="match status" value="1"/>
</dbReference>
<dbReference type="EMBL" id="CP029829">
    <property type="protein sequence ID" value="AWU94750.1"/>
    <property type="molecule type" value="Genomic_DNA"/>
</dbReference>
<dbReference type="AlphaFoldDB" id="A0A2U9S595"/>
<dbReference type="KEGG" id="azm:DM194_11025"/>
<dbReference type="InterPro" id="IPR006320">
    <property type="entry name" value="PTS_Nitro_regul"/>
</dbReference>
<dbReference type="InterPro" id="IPR051541">
    <property type="entry name" value="PTS_SugarTrans_NitroReg"/>
</dbReference>
<organism evidence="4 5">
    <name type="scientific">Azospirillum ramasamyi</name>
    <dbReference type="NCBI Taxonomy" id="682998"/>
    <lineage>
        <taxon>Bacteria</taxon>
        <taxon>Pseudomonadati</taxon>
        <taxon>Pseudomonadota</taxon>
        <taxon>Alphaproteobacteria</taxon>
        <taxon>Rhodospirillales</taxon>
        <taxon>Azospirillaceae</taxon>
        <taxon>Azospirillum</taxon>
    </lineage>
</organism>
<dbReference type="FunFam" id="3.40.930.10:FF:000009">
    <property type="entry name" value="PTS system, fructose specific IIABC component"/>
    <property type="match status" value="1"/>
</dbReference>
<evidence type="ECO:0000313" key="5">
    <source>
        <dbReference type="Proteomes" id="UP000249605"/>
    </source>
</evidence>
<dbReference type="GO" id="GO:0005737">
    <property type="term" value="C:cytoplasm"/>
    <property type="evidence" value="ECO:0007669"/>
    <property type="project" value="UniProtKB-SubCell"/>
</dbReference>
<dbReference type="Gene3D" id="3.40.930.10">
    <property type="entry name" value="Mannitol-specific EII, Chain A"/>
    <property type="match status" value="1"/>
</dbReference>
<dbReference type="PROSITE" id="PS00372">
    <property type="entry name" value="PTS_EIIA_TYPE_2_HIS"/>
    <property type="match status" value="1"/>
</dbReference>
<evidence type="ECO:0000259" key="3">
    <source>
        <dbReference type="PROSITE" id="PS51094"/>
    </source>
</evidence>
<keyword evidence="5" id="KW-1185">Reference proteome</keyword>
<dbReference type="PANTHER" id="PTHR47738:SF1">
    <property type="entry name" value="NITROGEN REGULATORY PROTEIN"/>
    <property type="match status" value="1"/>
</dbReference>
<reference evidence="4 5" key="1">
    <citation type="journal article" date="2019" name="Int. J. Syst. Evol. Microbiol.">
        <title>Azospirillum ramasamyi sp. nov., a novel diazotrophic bacterium isolated from fermented bovine products.</title>
        <authorList>
            <person name="Anandham R."/>
            <person name="Heo J."/>
            <person name="Krishnamoorthy R."/>
            <person name="SenthilKumar M."/>
            <person name="Gopal N.O."/>
            <person name="Kim S.J."/>
            <person name="Kwon S.W."/>
        </authorList>
    </citation>
    <scope>NUCLEOTIDE SEQUENCE [LARGE SCALE GENOMIC DNA]</scope>
    <source>
        <strain evidence="4 5">M2T2B2</strain>
    </source>
</reference>